<dbReference type="EMBL" id="JELY01001998">
    <property type="protein sequence ID" value="KYF53914.1"/>
    <property type="molecule type" value="Genomic_DNA"/>
</dbReference>
<gene>
    <name evidence="2" type="ORF">BE08_29320</name>
</gene>
<dbReference type="AlphaFoldDB" id="A0A150PE02"/>
<evidence type="ECO:0000313" key="2">
    <source>
        <dbReference type="EMBL" id="KYF53914.1"/>
    </source>
</evidence>
<dbReference type="InterPro" id="IPR001229">
    <property type="entry name" value="Jacalin-like_lectin_dom"/>
</dbReference>
<protein>
    <recommendedName>
        <fullName evidence="1">Jacalin-type lectin domain-containing protein</fullName>
    </recommendedName>
</protein>
<evidence type="ECO:0000313" key="3">
    <source>
        <dbReference type="Proteomes" id="UP000075420"/>
    </source>
</evidence>
<evidence type="ECO:0000259" key="1">
    <source>
        <dbReference type="PROSITE" id="PS51752"/>
    </source>
</evidence>
<accession>A0A150PE02</accession>
<organism evidence="2 3">
    <name type="scientific">Sorangium cellulosum</name>
    <name type="common">Polyangium cellulosum</name>
    <dbReference type="NCBI Taxonomy" id="56"/>
    <lineage>
        <taxon>Bacteria</taxon>
        <taxon>Pseudomonadati</taxon>
        <taxon>Myxococcota</taxon>
        <taxon>Polyangia</taxon>
        <taxon>Polyangiales</taxon>
        <taxon>Polyangiaceae</taxon>
        <taxon>Sorangium</taxon>
    </lineage>
</organism>
<reference evidence="2 3" key="1">
    <citation type="submission" date="2014-02" db="EMBL/GenBank/DDBJ databases">
        <title>The small core and large imbalanced accessory genome model reveals a collaborative survival strategy of Sorangium cellulosum strains in nature.</title>
        <authorList>
            <person name="Han K."/>
            <person name="Peng R."/>
            <person name="Blom J."/>
            <person name="Li Y.-Z."/>
        </authorList>
    </citation>
    <scope>NUCLEOTIDE SEQUENCE [LARGE SCALE GENOMIC DNA]</scope>
    <source>
        <strain evidence="2 3">So0157-25</strain>
    </source>
</reference>
<comment type="caution">
    <text evidence="2">The sequence shown here is derived from an EMBL/GenBank/DDBJ whole genome shotgun (WGS) entry which is preliminary data.</text>
</comment>
<name>A0A150PE02_SORCE</name>
<dbReference type="PROSITE" id="PS51752">
    <property type="entry name" value="JACALIN_LECTIN"/>
    <property type="match status" value="1"/>
</dbReference>
<feature type="domain" description="Jacalin-type lectin" evidence="1">
    <location>
        <begin position="1"/>
        <end position="37"/>
    </location>
</feature>
<sequence length="147" mass="14916">MGDDISYEIACGSGNVAVGVHGRSGGSIDQIGLICAPLAGDGTLGTAFQTVTAGGNGGSPGSAICPASQVLAGINIWVDTLVYRIELLCQTIEAWKMGDSNFNVVPGMGNAHSTAFTVKCAVGAAVVQIRGDADQLVRSVHPRCRAL</sequence>
<proteinExistence type="predicted"/>
<dbReference type="Proteomes" id="UP000075420">
    <property type="component" value="Unassembled WGS sequence"/>
</dbReference>